<accession>A0AAV9RNW3</accession>
<evidence type="ECO:0000313" key="3">
    <source>
        <dbReference type="Proteomes" id="UP001311232"/>
    </source>
</evidence>
<comment type="caution">
    <text evidence="2">The sequence shown here is derived from an EMBL/GenBank/DDBJ whole genome shotgun (WGS) entry which is preliminary data.</text>
</comment>
<feature type="compositionally biased region" description="Polar residues" evidence="1">
    <location>
        <begin position="55"/>
        <end position="70"/>
    </location>
</feature>
<gene>
    <name evidence="2" type="ORF">CRENBAI_001044</name>
</gene>
<keyword evidence="3" id="KW-1185">Reference proteome</keyword>
<evidence type="ECO:0000313" key="2">
    <source>
        <dbReference type="EMBL" id="KAK5610707.1"/>
    </source>
</evidence>
<dbReference type="Proteomes" id="UP001311232">
    <property type="component" value="Unassembled WGS sequence"/>
</dbReference>
<name>A0AAV9RNW3_9TELE</name>
<organism evidence="2 3">
    <name type="scientific">Crenichthys baileyi</name>
    <name type="common">White River springfish</name>
    <dbReference type="NCBI Taxonomy" id="28760"/>
    <lineage>
        <taxon>Eukaryota</taxon>
        <taxon>Metazoa</taxon>
        <taxon>Chordata</taxon>
        <taxon>Craniata</taxon>
        <taxon>Vertebrata</taxon>
        <taxon>Euteleostomi</taxon>
        <taxon>Actinopterygii</taxon>
        <taxon>Neopterygii</taxon>
        <taxon>Teleostei</taxon>
        <taxon>Neoteleostei</taxon>
        <taxon>Acanthomorphata</taxon>
        <taxon>Ovalentaria</taxon>
        <taxon>Atherinomorphae</taxon>
        <taxon>Cyprinodontiformes</taxon>
        <taxon>Goodeidae</taxon>
        <taxon>Crenichthys</taxon>
    </lineage>
</organism>
<proteinExistence type="predicted"/>
<dbReference type="AlphaFoldDB" id="A0AAV9RNW3"/>
<protein>
    <submittedName>
        <fullName evidence="2">Uncharacterized protein</fullName>
    </submittedName>
</protein>
<sequence>MGGSLLSLRIRKEFELPADLLFQRTDGDYWDQGEDWILPEIPTKSEGPTGEHGIKSSSRQPAELLQFQSL</sequence>
<feature type="region of interest" description="Disordered" evidence="1">
    <location>
        <begin position="41"/>
        <end position="70"/>
    </location>
</feature>
<reference evidence="2 3" key="1">
    <citation type="submission" date="2021-06" db="EMBL/GenBank/DDBJ databases">
        <authorList>
            <person name="Palmer J.M."/>
        </authorList>
    </citation>
    <scope>NUCLEOTIDE SEQUENCE [LARGE SCALE GENOMIC DNA]</scope>
    <source>
        <strain evidence="2 3">MEX-2019</strain>
        <tissue evidence="2">Muscle</tissue>
    </source>
</reference>
<dbReference type="EMBL" id="JAHHUM010001539">
    <property type="protein sequence ID" value="KAK5610707.1"/>
    <property type="molecule type" value="Genomic_DNA"/>
</dbReference>
<evidence type="ECO:0000256" key="1">
    <source>
        <dbReference type="SAM" id="MobiDB-lite"/>
    </source>
</evidence>